<keyword evidence="3" id="KW-0804">Transcription</keyword>
<dbReference type="InterPro" id="IPR018490">
    <property type="entry name" value="cNMP-bd_dom_sf"/>
</dbReference>
<dbReference type="AlphaFoldDB" id="D0WJE2"/>
<keyword evidence="7" id="KW-1185">Reference proteome</keyword>
<dbReference type="PROSITE" id="PS50042">
    <property type="entry name" value="CNMP_BINDING_3"/>
    <property type="match status" value="1"/>
</dbReference>
<keyword evidence="2" id="KW-0238">DNA-binding</keyword>
<dbReference type="Gene3D" id="2.60.120.10">
    <property type="entry name" value="Jelly Rolls"/>
    <property type="match status" value="1"/>
</dbReference>
<sequence>MRSDIETDLSGSLPVWNALDELDRRLLVEHAHALHFSAGAHVHGIGDECIGVLLVKTGSLRAYMLSPKSGKEITLFRVASPDTCVLSAACILRMITFDIFVDAVEDSDVLAIDSEAYLRLMEHSSEVEAYTYRQAAERFSDVMWIMHQIVFMSFDERLAVFLLDETARSGSQALHMTHDEIARHMGSAREVVSRMLKYFQQEGLVDLSRGCITLLDRQRLHTIAS</sequence>
<dbReference type="Proteomes" id="UP000006001">
    <property type="component" value="Unassembled WGS sequence"/>
</dbReference>
<organism evidence="6 7">
    <name type="scientific">Slackia exigua (strain ATCC 700122 / DSM 15923 / CIP 105133 / JCM 11022 / KCTC 5966 / S-7)</name>
    <dbReference type="NCBI Taxonomy" id="649764"/>
    <lineage>
        <taxon>Bacteria</taxon>
        <taxon>Bacillati</taxon>
        <taxon>Actinomycetota</taxon>
        <taxon>Coriobacteriia</taxon>
        <taxon>Eggerthellales</taxon>
        <taxon>Eggerthellaceae</taxon>
        <taxon>Slackia</taxon>
    </lineage>
</organism>
<name>D0WJE2_SLAES</name>
<dbReference type="SUPFAM" id="SSF46785">
    <property type="entry name" value="Winged helix' DNA-binding domain"/>
    <property type="match status" value="1"/>
</dbReference>
<dbReference type="OrthoDB" id="3182344at2"/>
<dbReference type="GO" id="GO:0003677">
    <property type="term" value="F:DNA binding"/>
    <property type="evidence" value="ECO:0007669"/>
    <property type="project" value="UniProtKB-KW"/>
</dbReference>
<evidence type="ECO:0000256" key="1">
    <source>
        <dbReference type="ARBA" id="ARBA00023015"/>
    </source>
</evidence>
<comment type="caution">
    <text evidence="6">The sequence shown here is derived from an EMBL/GenBank/DDBJ whole genome shotgun (WGS) entry which is preliminary data.</text>
</comment>
<dbReference type="SUPFAM" id="SSF51206">
    <property type="entry name" value="cAMP-binding domain-like"/>
    <property type="match status" value="1"/>
</dbReference>
<dbReference type="Gene3D" id="1.10.10.10">
    <property type="entry name" value="Winged helix-like DNA-binding domain superfamily/Winged helix DNA-binding domain"/>
    <property type="match status" value="1"/>
</dbReference>
<feature type="domain" description="HTH crp-type" evidence="5">
    <location>
        <begin position="152"/>
        <end position="218"/>
    </location>
</feature>
<dbReference type="RefSeq" id="WP_006363256.1">
    <property type="nucleotide sequence ID" value="NZ_GG700631.1"/>
</dbReference>
<keyword evidence="1" id="KW-0805">Transcription regulation</keyword>
<dbReference type="GO" id="GO:0003700">
    <property type="term" value="F:DNA-binding transcription factor activity"/>
    <property type="evidence" value="ECO:0007669"/>
    <property type="project" value="TreeGrafter"/>
</dbReference>
<dbReference type="GeneID" id="85007999"/>
<protein>
    <submittedName>
        <fullName evidence="6">Transcriptional regulator, Crp/Fnr family</fullName>
    </submittedName>
</protein>
<evidence type="ECO:0000313" key="6">
    <source>
        <dbReference type="EMBL" id="EEZ60490.1"/>
    </source>
</evidence>
<dbReference type="EMBL" id="ACUX02000019">
    <property type="protein sequence ID" value="EEZ60490.1"/>
    <property type="molecule type" value="Genomic_DNA"/>
</dbReference>
<dbReference type="Pfam" id="PF13545">
    <property type="entry name" value="HTH_Crp_2"/>
    <property type="match status" value="1"/>
</dbReference>
<dbReference type="STRING" id="649764.HMPREF0762_01969"/>
<dbReference type="SMART" id="SM00419">
    <property type="entry name" value="HTH_CRP"/>
    <property type="match status" value="1"/>
</dbReference>
<feature type="domain" description="Cyclic nucleotide-binding" evidence="4">
    <location>
        <begin position="15"/>
        <end position="138"/>
    </location>
</feature>
<accession>D0WJE2</accession>
<dbReference type="InterPro" id="IPR012318">
    <property type="entry name" value="HTH_CRP"/>
</dbReference>
<dbReference type="CDD" id="cd00092">
    <property type="entry name" value="HTH_CRP"/>
    <property type="match status" value="1"/>
</dbReference>
<dbReference type="CDD" id="cd00038">
    <property type="entry name" value="CAP_ED"/>
    <property type="match status" value="1"/>
</dbReference>
<dbReference type="InterPro" id="IPR014710">
    <property type="entry name" value="RmlC-like_jellyroll"/>
</dbReference>
<evidence type="ECO:0000256" key="2">
    <source>
        <dbReference type="ARBA" id="ARBA00023125"/>
    </source>
</evidence>
<evidence type="ECO:0000313" key="7">
    <source>
        <dbReference type="Proteomes" id="UP000006001"/>
    </source>
</evidence>
<dbReference type="GO" id="GO:0005829">
    <property type="term" value="C:cytosol"/>
    <property type="evidence" value="ECO:0007669"/>
    <property type="project" value="TreeGrafter"/>
</dbReference>
<dbReference type="InterPro" id="IPR036388">
    <property type="entry name" value="WH-like_DNA-bd_sf"/>
</dbReference>
<dbReference type="InterPro" id="IPR000595">
    <property type="entry name" value="cNMP-bd_dom"/>
</dbReference>
<dbReference type="eggNOG" id="COG0664">
    <property type="taxonomic scope" value="Bacteria"/>
</dbReference>
<dbReference type="InterPro" id="IPR050397">
    <property type="entry name" value="Env_Response_Regulators"/>
</dbReference>
<evidence type="ECO:0000259" key="4">
    <source>
        <dbReference type="PROSITE" id="PS50042"/>
    </source>
</evidence>
<evidence type="ECO:0000259" key="5">
    <source>
        <dbReference type="PROSITE" id="PS51063"/>
    </source>
</evidence>
<dbReference type="PRINTS" id="PR00034">
    <property type="entry name" value="HTHCRP"/>
</dbReference>
<dbReference type="PANTHER" id="PTHR24567">
    <property type="entry name" value="CRP FAMILY TRANSCRIPTIONAL REGULATORY PROTEIN"/>
    <property type="match status" value="1"/>
</dbReference>
<proteinExistence type="predicted"/>
<dbReference type="PANTHER" id="PTHR24567:SF74">
    <property type="entry name" value="HTH-TYPE TRANSCRIPTIONAL REGULATOR ARCR"/>
    <property type="match status" value="1"/>
</dbReference>
<gene>
    <name evidence="6" type="ORF">HMPREF0762_01969</name>
</gene>
<dbReference type="InterPro" id="IPR036390">
    <property type="entry name" value="WH_DNA-bd_sf"/>
</dbReference>
<evidence type="ECO:0000256" key="3">
    <source>
        <dbReference type="ARBA" id="ARBA00023163"/>
    </source>
</evidence>
<reference evidence="6" key="1">
    <citation type="submission" date="2009-10" db="EMBL/GenBank/DDBJ databases">
        <authorList>
            <person name="Weinstock G."/>
            <person name="Sodergren E."/>
            <person name="Clifton S."/>
            <person name="Fulton L."/>
            <person name="Fulton B."/>
            <person name="Courtney L."/>
            <person name="Fronick C."/>
            <person name="Harrison M."/>
            <person name="Strong C."/>
            <person name="Farmer C."/>
            <person name="Delahaunty K."/>
            <person name="Markovic C."/>
            <person name="Hall O."/>
            <person name="Minx P."/>
            <person name="Tomlinson C."/>
            <person name="Mitreva M."/>
            <person name="Nelson J."/>
            <person name="Hou S."/>
            <person name="Wollam A."/>
            <person name="Pepin K.H."/>
            <person name="Johnson M."/>
            <person name="Bhonagiri V."/>
            <person name="Nash W.E."/>
            <person name="Warren W."/>
            <person name="Chinwalla A."/>
            <person name="Mardis E.R."/>
            <person name="Wilson R.K."/>
        </authorList>
    </citation>
    <scope>NUCLEOTIDE SEQUENCE [LARGE SCALE GENOMIC DNA]</scope>
    <source>
        <strain evidence="6">ATCC 700122</strain>
    </source>
</reference>
<dbReference type="HOGENOM" id="CLU_075053_7_2_11"/>
<dbReference type="PROSITE" id="PS51063">
    <property type="entry name" value="HTH_CRP_2"/>
    <property type="match status" value="1"/>
</dbReference>